<sequence length="176" mass="19599">MITPFGSHIPEPVDFQLNADSHQELTTMVSEGRFRQDLYFRINGFSLTLPPLREYSRDVIKQLVMALLAEQQGSRTSTLDDAAMKVLRNCGWPGNIRQLTQMLEVAEEGQLSPAHLPELPAFDVPVPVARNLKTLGERLLAQALTECNSNVSAAARRLKLSRTTLYAKLKSLGLKP</sequence>
<gene>
    <name evidence="6" type="ORF">GCM10022394_11000</name>
</gene>
<dbReference type="Pfam" id="PF02954">
    <property type="entry name" value="HTH_8"/>
    <property type="match status" value="1"/>
</dbReference>
<keyword evidence="1" id="KW-0547">Nucleotide-binding</keyword>
<dbReference type="PROSITE" id="PS50045">
    <property type="entry name" value="SIGMA54_INTERACT_4"/>
    <property type="match status" value="1"/>
</dbReference>
<dbReference type="Pfam" id="PF00158">
    <property type="entry name" value="Sigma54_activat"/>
    <property type="match status" value="1"/>
</dbReference>
<dbReference type="InterPro" id="IPR009057">
    <property type="entry name" value="Homeodomain-like_sf"/>
</dbReference>
<dbReference type="SUPFAM" id="SSF46689">
    <property type="entry name" value="Homeodomain-like"/>
    <property type="match status" value="1"/>
</dbReference>
<dbReference type="Pfam" id="PF25601">
    <property type="entry name" value="AAA_lid_14"/>
    <property type="match status" value="1"/>
</dbReference>
<dbReference type="Gene3D" id="3.40.50.300">
    <property type="entry name" value="P-loop containing nucleotide triphosphate hydrolases"/>
    <property type="match status" value="1"/>
</dbReference>
<evidence type="ECO:0000256" key="1">
    <source>
        <dbReference type="ARBA" id="ARBA00022741"/>
    </source>
</evidence>
<keyword evidence="3" id="KW-0805">Transcription regulation</keyword>
<dbReference type="InterPro" id="IPR002197">
    <property type="entry name" value="HTH_Fis"/>
</dbReference>
<dbReference type="SUPFAM" id="SSF52540">
    <property type="entry name" value="P-loop containing nucleoside triphosphate hydrolases"/>
    <property type="match status" value="1"/>
</dbReference>
<keyword evidence="4" id="KW-0804">Transcription</keyword>
<dbReference type="PANTHER" id="PTHR32071:SF77">
    <property type="entry name" value="TRANSCRIPTIONAL REGULATORY PROTEIN"/>
    <property type="match status" value="1"/>
</dbReference>
<dbReference type="RefSeq" id="WP_344955552.1">
    <property type="nucleotide sequence ID" value="NZ_BAABCX010000001.1"/>
</dbReference>
<dbReference type="InterPro" id="IPR027417">
    <property type="entry name" value="P-loop_NTPase"/>
</dbReference>
<dbReference type="Gene3D" id="1.10.10.60">
    <property type="entry name" value="Homeodomain-like"/>
    <property type="match status" value="1"/>
</dbReference>
<evidence type="ECO:0000256" key="2">
    <source>
        <dbReference type="ARBA" id="ARBA00022840"/>
    </source>
</evidence>
<evidence type="ECO:0000256" key="4">
    <source>
        <dbReference type="ARBA" id="ARBA00023163"/>
    </source>
</evidence>
<name>A0ABP6VEC6_9GAMM</name>
<proteinExistence type="predicted"/>
<dbReference type="EMBL" id="BAABCX010000001">
    <property type="protein sequence ID" value="GAA3533361.1"/>
    <property type="molecule type" value="Genomic_DNA"/>
</dbReference>
<dbReference type="Proteomes" id="UP001500795">
    <property type="component" value="Unassembled WGS sequence"/>
</dbReference>
<dbReference type="Gene3D" id="1.10.8.60">
    <property type="match status" value="1"/>
</dbReference>
<dbReference type="InterPro" id="IPR002078">
    <property type="entry name" value="Sigma_54_int"/>
</dbReference>
<keyword evidence="7" id="KW-1185">Reference proteome</keyword>
<evidence type="ECO:0000256" key="3">
    <source>
        <dbReference type="ARBA" id="ARBA00023015"/>
    </source>
</evidence>
<comment type="caution">
    <text evidence="6">The sequence shown here is derived from an EMBL/GenBank/DDBJ whole genome shotgun (WGS) entry which is preliminary data.</text>
</comment>
<keyword evidence="2" id="KW-0067">ATP-binding</keyword>
<accession>A0ABP6VEC6</accession>
<organism evidence="6 7">
    <name type="scientific">Zobellella aerophila</name>
    <dbReference type="NCBI Taxonomy" id="870480"/>
    <lineage>
        <taxon>Bacteria</taxon>
        <taxon>Pseudomonadati</taxon>
        <taxon>Pseudomonadota</taxon>
        <taxon>Gammaproteobacteria</taxon>
        <taxon>Aeromonadales</taxon>
        <taxon>Aeromonadaceae</taxon>
        <taxon>Zobellella</taxon>
    </lineage>
</organism>
<evidence type="ECO:0000313" key="6">
    <source>
        <dbReference type="EMBL" id="GAA3533361.1"/>
    </source>
</evidence>
<evidence type="ECO:0000313" key="7">
    <source>
        <dbReference type="Proteomes" id="UP001500795"/>
    </source>
</evidence>
<dbReference type="PRINTS" id="PR01590">
    <property type="entry name" value="HTHFIS"/>
</dbReference>
<dbReference type="InterPro" id="IPR058031">
    <property type="entry name" value="AAA_lid_NorR"/>
</dbReference>
<evidence type="ECO:0000259" key="5">
    <source>
        <dbReference type="PROSITE" id="PS50045"/>
    </source>
</evidence>
<feature type="domain" description="Sigma-54 factor interaction" evidence="5">
    <location>
        <begin position="1"/>
        <end position="108"/>
    </location>
</feature>
<dbReference type="PANTHER" id="PTHR32071">
    <property type="entry name" value="TRANSCRIPTIONAL REGULATORY PROTEIN"/>
    <property type="match status" value="1"/>
</dbReference>
<protein>
    <recommendedName>
        <fullName evidence="5">Sigma-54 factor interaction domain-containing protein</fullName>
    </recommendedName>
</protein>
<reference evidence="7" key="1">
    <citation type="journal article" date="2019" name="Int. J. Syst. Evol. Microbiol.">
        <title>The Global Catalogue of Microorganisms (GCM) 10K type strain sequencing project: providing services to taxonomists for standard genome sequencing and annotation.</title>
        <authorList>
            <consortium name="The Broad Institute Genomics Platform"/>
            <consortium name="The Broad Institute Genome Sequencing Center for Infectious Disease"/>
            <person name="Wu L."/>
            <person name="Ma J."/>
        </authorList>
    </citation>
    <scope>NUCLEOTIDE SEQUENCE [LARGE SCALE GENOMIC DNA]</scope>
    <source>
        <strain evidence="7">JCM 17110</strain>
    </source>
</reference>